<dbReference type="Gene3D" id="2.30.40.10">
    <property type="entry name" value="Urease, subunit C, domain 1"/>
    <property type="match status" value="1"/>
</dbReference>
<evidence type="ECO:0000313" key="3">
    <source>
        <dbReference type="EMBL" id="NHO31323.1"/>
    </source>
</evidence>
<dbReference type="PANTHER" id="PTHR43668:SF2">
    <property type="entry name" value="ALLANTOINASE"/>
    <property type="match status" value="1"/>
</dbReference>
<dbReference type="CDD" id="cd01317">
    <property type="entry name" value="DHOase_IIa"/>
    <property type="match status" value="1"/>
</dbReference>
<reference evidence="3 4" key="1">
    <citation type="journal article" date="2020" name="Int. J. Syst. Evol. Microbiol.">
        <title>Novel acetic acid bacteria from cider fermentations: Acetobacter conturbans sp. nov. and Acetobacter fallax sp. nov.</title>
        <authorList>
            <person name="Sombolestani A.S."/>
            <person name="Cleenwerck I."/>
            <person name="Cnockaert M."/>
            <person name="Borremans W."/>
            <person name="Wieme A.D."/>
            <person name="De Vuyst L."/>
            <person name="Vandamme P."/>
        </authorList>
    </citation>
    <scope>NUCLEOTIDE SEQUENCE [LARGE SCALE GENOMIC DNA]</scope>
    <source>
        <strain evidence="3 4">LMG 1637</strain>
    </source>
</reference>
<evidence type="ECO:0000259" key="2">
    <source>
        <dbReference type="Pfam" id="PF12890"/>
    </source>
</evidence>
<protein>
    <submittedName>
        <fullName evidence="3">Amidohydrolase family protein</fullName>
    </submittedName>
</protein>
<keyword evidence="4" id="KW-1185">Reference proteome</keyword>
<dbReference type="Gene3D" id="3.20.20.140">
    <property type="entry name" value="Metal-dependent hydrolases"/>
    <property type="match status" value="1"/>
</dbReference>
<proteinExistence type="predicted"/>
<comment type="caution">
    <text evidence="3">The sequence shown here is derived from an EMBL/GenBank/DDBJ whole genome shotgun (WGS) entry which is preliminary data.</text>
</comment>
<dbReference type="InterPro" id="IPR032466">
    <property type="entry name" value="Metal_Hydrolase"/>
</dbReference>
<dbReference type="InterPro" id="IPR050138">
    <property type="entry name" value="DHOase/Allantoinase_Hydrolase"/>
</dbReference>
<gene>
    <name evidence="3" type="ORF">GOB84_01880</name>
</gene>
<keyword evidence="1" id="KW-0665">Pyrimidine biosynthesis</keyword>
<dbReference type="EMBL" id="WOSW01000001">
    <property type="protein sequence ID" value="NHO31323.1"/>
    <property type="molecule type" value="Genomic_DNA"/>
</dbReference>
<dbReference type="Proteomes" id="UP000615326">
    <property type="component" value="Unassembled WGS sequence"/>
</dbReference>
<dbReference type="PANTHER" id="PTHR43668">
    <property type="entry name" value="ALLANTOINASE"/>
    <property type="match status" value="1"/>
</dbReference>
<name>A0ABX0K7Y8_9PROT</name>
<accession>A0ABX0K7Y8</accession>
<sequence>MSSTTSAIVFENVRLIDPAARLDQPGRLLVRDGLIAGIDLPGAEGAPEDAVVINGGGAVLCPGLVDMRVEIGEPGHEYRETVKSASRAAFAGGITTVAVLPTGTPAIDDPAMVRLLCSRGEEPGHVSILPYGALTKGCRGEELAEIGLLSEAGAVAFTDGARAVATARLMKLALTYARGFSAMVVQHPEEPTLAGSGCATDGELALRLGLPGIPTAAEAIMIARDIRLAEMTGGRLHFGHVSTGEGVDLIRRARERGLAVTCDTAPQYFDLNENAIGDFRTYAKFSPPLRAEVDRLAICAALADGTIDAVASDHTPRDADDKRLPFAQAAAGGTGLATLLGVTLTRYHDGTLSLSDALALLTSKPAALLGVSGSSRKKGTRSAGTLETGAPADLCLFDPDRAWRVIAGELPGHAQNTPFDGRALEGKVLGTWKSGVRVFGDGV</sequence>
<dbReference type="RefSeq" id="WP_173575882.1">
    <property type="nucleotide sequence ID" value="NZ_WOSW01000001.1"/>
</dbReference>
<dbReference type="Pfam" id="PF12890">
    <property type="entry name" value="DHOase"/>
    <property type="match status" value="1"/>
</dbReference>
<dbReference type="InterPro" id="IPR011059">
    <property type="entry name" value="Metal-dep_hydrolase_composite"/>
</dbReference>
<dbReference type="NCBIfam" id="TIGR00857">
    <property type="entry name" value="pyrC_multi"/>
    <property type="match status" value="1"/>
</dbReference>
<dbReference type="InterPro" id="IPR024403">
    <property type="entry name" value="DHOase_cat"/>
</dbReference>
<dbReference type="InterPro" id="IPR004722">
    <property type="entry name" value="DHOase"/>
</dbReference>
<evidence type="ECO:0000256" key="1">
    <source>
        <dbReference type="ARBA" id="ARBA00022975"/>
    </source>
</evidence>
<feature type="domain" description="Dihydroorotase catalytic" evidence="2">
    <location>
        <begin position="57"/>
        <end position="245"/>
    </location>
</feature>
<evidence type="ECO:0000313" key="4">
    <source>
        <dbReference type="Proteomes" id="UP000615326"/>
    </source>
</evidence>
<organism evidence="3 4">
    <name type="scientific">Acetobacter fallax</name>
    <dbReference type="NCBI Taxonomy" id="1737473"/>
    <lineage>
        <taxon>Bacteria</taxon>
        <taxon>Pseudomonadati</taxon>
        <taxon>Pseudomonadota</taxon>
        <taxon>Alphaproteobacteria</taxon>
        <taxon>Acetobacterales</taxon>
        <taxon>Acetobacteraceae</taxon>
        <taxon>Acetobacter</taxon>
    </lineage>
</organism>
<dbReference type="SUPFAM" id="SSF51556">
    <property type="entry name" value="Metallo-dependent hydrolases"/>
    <property type="match status" value="1"/>
</dbReference>
<dbReference type="SUPFAM" id="SSF51338">
    <property type="entry name" value="Composite domain of metallo-dependent hydrolases"/>
    <property type="match status" value="1"/>
</dbReference>